<keyword evidence="1" id="KW-0547">Nucleotide-binding</keyword>
<proteinExistence type="predicted"/>
<organism evidence="4 5">
    <name type="scientific">Sphingobium fuliginis (strain ATCC 27551)</name>
    <dbReference type="NCBI Taxonomy" id="336203"/>
    <lineage>
        <taxon>Bacteria</taxon>
        <taxon>Pseudomonadati</taxon>
        <taxon>Pseudomonadota</taxon>
        <taxon>Alphaproteobacteria</taxon>
        <taxon>Sphingomonadales</taxon>
        <taxon>Sphingomonadaceae</taxon>
        <taxon>Sphingobium</taxon>
    </lineage>
</organism>
<dbReference type="InterPro" id="IPR010488">
    <property type="entry name" value="Zeta_toxin_domain"/>
</dbReference>
<reference evidence="4 5" key="1">
    <citation type="journal article" date="2013" name="Biodegradation">
        <title>Occurrence of 4-tert-butylphenol (4-t-BP) biodegradation in an aquatic sample caused by the presence of Spirodela polyrrhiza and isolation of a 4-t-BP-utilizing bacterium.</title>
        <authorList>
            <person name="Ogata Y."/>
            <person name="Toyama T."/>
            <person name="Yu N."/>
            <person name="Wang X."/>
            <person name="Sei K."/>
            <person name="Ike M."/>
        </authorList>
    </citation>
    <scope>NUCLEOTIDE SEQUENCE [LARGE SCALE GENOMIC DNA]</scope>
    <source>
        <strain evidence="4 5">OMI</strain>
    </source>
</reference>
<dbReference type="SUPFAM" id="SSF52540">
    <property type="entry name" value="P-loop containing nucleoside triphosphate hydrolases"/>
    <property type="match status" value="1"/>
</dbReference>
<dbReference type="Proteomes" id="UP000221538">
    <property type="component" value="Unassembled WGS sequence"/>
</dbReference>
<evidence type="ECO:0000313" key="4">
    <source>
        <dbReference type="EMBL" id="GAY24185.1"/>
    </source>
</evidence>
<keyword evidence="2" id="KW-0067">ATP-binding</keyword>
<gene>
    <name evidence="4" type="ORF">SFOMI_4765</name>
</gene>
<dbReference type="PANTHER" id="PTHR39206">
    <property type="entry name" value="SLL8004 PROTEIN"/>
    <property type="match status" value="1"/>
</dbReference>
<reference evidence="4 5" key="2">
    <citation type="journal article" date="2013" name="Environ. Sci. Technol.">
        <title>The 4-tert-butylphenol-utilizing bacterium Sphingobium fuliginis OMI can degrade bisphenols via phenolic ring hydroxylation and meta-cleavage pathway.</title>
        <authorList>
            <person name="Ogata Y."/>
            <person name="Goda S."/>
            <person name="Toyama T."/>
            <person name="Sei K."/>
            <person name="Ike M."/>
        </authorList>
    </citation>
    <scope>NUCLEOTIDE SEQUENCE [LARGE SCALE GENOMIC DNA]</scope>
    <source>
        <strain evidence="4 5">OMI</strain>
    </source>
</reference>
<feature type="domain" description="Zeta toxin" evidence="3">
    <location>
        <begin position="14"/>
        <end position="166"/>
    </location>
</feature>
<evidence type="ECO:0000256" key="2">
    <source>
        <dbReference type="ARBA" id="ARBA00022840"/>
    </source>
</evidence>
<evidence type="ECO:0000313" key="5">
    <source>
        <dbReference type="Proteomes" id="UP000221538"/>
    </source>
</evidence>
<evidence type="ECO:0000256" key="1">
    <source>
        <dbReference type="ARBA" id="ARBA00022741"/>
    </source>
</evidence>
<sequence>MTALKGAVDQILSAQVRTDKPLAIILAGHNGSGKSTMWRKILAQKLQLPLLNADRMMLSILPEAQGDGSLVDWAQELRDTNLGWMQVAQNGVKAFAAHAMAEKVPFATETVFSHWEERPDGTVASKLDTITDLQAAGYFVLLFFVGLSNADLSILRVSQRVLEHGHGVDTGKLVARFPRTQKAISHALGVADASILTDNSRDEKRAFTVCRVQLGGEALYDLRDGADKVPLAITEWLDVVSPLA</sequence>
<dbReference type="RefSeq" id="WP_099186730.1">
    <property type="nucleotide sequence ID" value="NZ_BEWI01000032.1"/>
</dbReference>
<dbReference type="Gene3D" id="3.40.50.300">
    <property type="entry name" value="P-loop containing nucleotide triphosphate hydrolases"/>
    <property type="match status" value="1"/>
</dbReference>
<dbReference type="GO" id="GO:0016301">
    <property type="term" value="F:kinase activity"/>
    <property type="evidence" value="ECO:0007669"/>
    <property type="project" value="InterPro"/>
</dbReference>
<dbReference type="Pfam" id="PF06414">
    <property type="entry name" value="Zeta_toxin"/>
    <property type="match status" value="1"/>
</dbReference>
<dbReference type="EMBL" id="BEWI01000032">
    <property type="protein sequence ID" value="GAY24185.1"/>
    <property type="molecule type" value="Genomic_DNA"/>
</dbReference>
<dbReference type="AlphaFoldDB" id="A0A292ZMW4"/>
<comment type="caution">
    <text evidence="4">The sequence shown here is derived from an EMBL/GenBank/DDBJ whole genome shotgun (WGS) entry which is preliminary data.</text>
</comment>
<dbReference type="PANTHER" id="PTHR39206:SF1">
    <property type="entry name" value="SLL8004 PROTEIN"/>
    <property type="match status" value="1"/>
</dbReference>
<protein>
    <recommendedName>
        <fullName evidence="3">Zeta toxin domain-containing protein</fullName>
    </recommendedName>
</protein>
<accession>A0A292ZMW4</accession>
<name>A0A292ZMW4_SPHSA</name>
<evidence type="ECO:0000259" key="3">
    <source>
        <dbReference type="Pfam" id="PF06414"/>
    </source>
</evidence>
<dbReference type="GO" id="GO:0005524">
    <property type="term" value="F:ATP binding"/>
    <property type="evidence" value="ECO:0007669"/>
    <property type="project" value="UniProtKB-KW"/>
</dbReference>
<dbReference type="InterPro" id="IPR027417">
    <property type="entry name" value="P-loop_NTPase"/>
</dbReference>